<proteinExistence type="predicted"/>
<dbReference type="EMBL" id="VOOR01000017">
    <property type="protein sequence ID" value="TXB63298.1"/>
    <property type="molecule type" value="Genomic_DNA"/>
</dbReference>
<feature type="region of interest" description="Disordered" evidence="2">
    <location>
        <begin position="558"/>
        <end position="580"/>
    </location>
</feature>
<dbReference type="InterPro" id="IPR011659">
    <property type="entry name" value="WD40"/>
</dbReference>
<reference evidence="5 6" key="1">
    <citation type="submission" date="2019-08" db="EMBL/GenBank/DDBJ databases">
        <title>Genome of Phaeodactylibacter luteus.</title>
        <authorList>
            <person name="Bowman J.P."/>
        </authorList>
    </citation>
    <scope>NUCLEOTIDE SEQUENCE [LARGE SCALE GENOMIC DNA]</scope>
    <source>
        <strain evidence="5 6">KCTC 42180</strain>
    </source>
</reference>
<sequence length="786" mass="85811">MTMMKKQIFPFFFLCCAWPWLATAQVTVSEAVNTPYDESCPVISADGNTLFFARAGHPQNRGTDNQPDIWAAYQSGDATWSKAVNVGAPVNSPAADYPAWSGPGAAHMAVLRPSSQRLLVFEKGGRFWQPTGEGQSVRFQAAAQSADGRARVFAREAGPNRSDLVFAISRGDGQWQEIQPLGATLNTTADEQSPFLAADRKTLYFASNRGGGQGGFDLYVSRRIDDSWQRWSTPVNLGPAVNTDADELQVSLPVSGVPAYFSRRPVGEDADIFTAVLPEELLPEPAILVKGRVAVAGSPGALPAPVRIEDPYAGQTVHRFETAADGSFQVVVPAGAERALRADVPGFFAVSQPVGAAMASADAGAGSFSVAGGADEQIRALQLHLRNLDEELIAMQAEWRQKAAAAQHKGPAIDLSDPEIEALQHRFNYMVLHAAPVRDTLPDDGYDEEAASRRELEDMKARFRRYYTHEKATQEAQEEMASGERHMWEEPPTFEELKAKAQEELEAELAPEVAQALSREVPLEVEVSRVPVLSEAEQLQLEQKTKALQQQIREGLNAQRAPAREWAAKGGAPEPDDSLTGWEKDLQADLKTAMRPDVEAALRTELRTEVEKRMQAKAQYQAKKLERTAVQEKLDRLVEKRLQESPAEETVAPLVLPAGAPPAPVEVDQDLLLIPAELGRNIPLNSVAFQPGSSLLTAPAYHELKRVLAFLNEHEGLAVEVGAHVGDSYSYAKALQLTEERATAIRNYLVGNGISEQRLKVRGYGKAFPAREGAAERVELRIIAVE</sequence>
<gene>
    <name evidence="5" type="ORF">FRY97_09980</name>
</gene>
<dbReference type="Proteomes" id="UP000321580">
    <property type="component" value="Unassembled WGS sequence"/>
</dbReference>
<evidence type="ECO:0000256" key="2">
    <source>
        <dbReference type="SAM" id="MobiDB-lite"/>
    </source>
</evidence>
<organism evidence="5 6">
    <name type="scientific">Phaeodactylibacter luteus</name>
    <dbReference type="NCBI Taxonomy" id="1564516"/>
    <lineage>
        <taxon>Bacteria</taxon>
        <taxon>Pseudomonadati</taxon>
        <taxon>Bacteroidota</taxon>
        <taxon>Saprospiria</taxon>
        <taxon>Saprospirales</taxon>
        <taxon>Haliscomenobacteraceae</taxon>
        <taxon>Phaeodactylibacter</taxon>
    </lineage>
</organism>
<dbReference type="InterPro" id="IPR050330">
    <property type="entry name" value="Bact_OuterMem_StrucFunc"/>
</dbReference>
<feature type="domain" description="OmpA-like" evidence="4">
    <location>
        <begin position="676"/>
        <end position="786"/>
    </location>
</feature>
<comment type="caution">
    <text evidence="5">The sequence shown here is derived from an EMBL/GenBank/DDBJ whole genome shotgun (WGS) entry which is preliminary data.</text>
</comment>
<dbReference type="SUPFAM" id="SSF103088">
    <property type="entry name" value="OmpA-like"/>
    <property type="match status" value="1"/>
</dbReference>
<feature type="chain" id="PRO_5023070262" evidence="3">
    <location>
        <begin position="25"/>
        <end position="786"/>
    </location>
</feature>
<protein>
    <submittedName>
        <fullName evidence="5">OmpA family protein</fullName>
    </submittedName>
</protein>
<dbReference type="Pfam" id="PF00691">
    <property type="entry name" value="OmpA"/>
    <property type="match status" value="1"/>
</dbReference>
<evidence type="ECO:0000256" key="1">
    <source>
        <dbReference type="PROSITE-ProRule" id="PRU00473"/>
    </source>
</evidence>
<dbReference type="InterPro" id="IPR006665">
    <property type="entry name" value="OmpA-like"/>
</dbReference>
<evidence type="ECO:0000313" key="6">
    <source>
        <dbReference type="Proteomes" id="UP000321580"/>
    </source>
</evidence>
<dbReference type="PANTHER" id="PTHR30329:SF21">
    <property type="entry name" value="LIPOPROTEIN YIAD-RELATED"/>
    <property type="match status" value="1"/>
</dbReference>
<evidence type="ECO:0000313" key="5">
    <source>
        <dbReference type="EMBL" id="TXB63298.1"/>
    </source>
</evidence>
<dbReference type="PANTHER" id="PTHR30329">
    <property type="entry name" value="STATOR ELEMENT OF FLAGELLAR MOTOR COMPLEX"/>
    <property type="match status" value="1"/>
</dbReference>
<dbReference type="SUPFAM" id="SSF69304">
    <property type="entry name" value="Tricorn protease N-terminal domain"/>
    <property type="match status" value="1"/>
</dbReference>
<dbReference type="GO" id="GO:0016020">
    <property type="term" value="C:membrane"/>
    <property type="evidence" value="ECO:0007669"/>
    <property type="project" value="UniProtKB-UniRule"/>
</dbReference>
<keyword evidence="6" id="KW-1185">Reference proteome</keyword>
<accession>A0A5C6RLR2</accession>
<evidence type="ECO:0000256" key="3">
    <source>
        <dbReference type="SAM" id="SignalP"/>
    </source>
</evidence>
<dbReference type="PROSITE" id="PS51123">
    <property type="entry name" value="OMPA_2"/>
    <property type="match status" value="1"/>
</dbReference>
<dbReference type="CDD" id="cd07185">
    <property type="entry name" value="OmpA_C-like"/>
    <property type="match status" value="1"/>
</dbReference>
<evidence type="ECO:0000259" key="4">
    <source>
        <dbReference type="PROSITE" id="PS51123"/>
    </source>
</evidence>
<dbReference type="OrthoDB" id="1490539at2"/>
<name>A0A5C6RLR2_9BACT</name>
<keyword evidence="3" id="KW-0732">Signal</keyword>
<dbReference type="Pfam" id="PF07676">
    <property type="entry name" value="PD40"/>
    <property type="match status" value="2"/>
</dbReference>
<dbReference type="InterPro" id="IPR036737">
    <property type="entry name" value="OmpA-like_sf"/>
</dbReference>
<dbReference type="AlphaFoldDB" id="A0A5C6RLR2"/>
<keyword evidence="1" id="KW-0472">Membrane</keyword>
<dbReference type="Gene3D" id="3.30.1330.60">
    <property type="entry name" value="OmpA-like domain"/>
    <property type="match status" value="1"/>
</dbReference>
<feature type="signal peptide" evidence="3">
    <location>
        <begin position="1"/>
        <end position="24"/>
    </location>
</feature>